<sequence length="370" mass="40127">MHLSEQTQRAIESCYDAILAPGRLPVALQILGESLGAESCTFATWDAVGDPHRMPRSDGHEDFAQLWIQNEPHAQDPHIVRGSAVNAGGAFVLEEHVSTEEERRTLPYYQETARAGNRDWWAVARFSVEGCSWCLPLYRAARRGPFTIEEARYFSAIGPHLARFVGIAEKISGFGVASELAALEQVRCAALVIDAVGIVRHLNPAAERLFGEDFYLSRGRPVAGGRVSNRRLQQLIALSQTAMRGGLPQHPPVVVDREGAPWLLVEAMPVTAFGSDFFSGGRTILLLTDLTSPQRPDAMLLSVAFGLTAAEAKLAAQLAAGTGIDTAAASLGVGRETARTQLKAIFAKTNTRRQAELAALVVRLRRPARS</sequence>
<name>A0A1G6BIM9_9HYPH</name>
<reference evidence="2 3" key="1">
    <citation type="submission" date="2016-10" db="EMBL/GenBank/DDBJ databases">
        <authorList>
            <person name="de Groot N.N."/>
        </authorList>
    </citation>
    <scope>NUCLEOTIDE SEQUENCE [LARGE SCALE GENOMIC DNA]</scope>
    <source>
        <strain evidence="2 3">ATCC 35022</strain>
    </source>
</reference>
<dbReference type="InterPro" id="IPR036388">
    <property type="entry name" value="WH-like_DNA-bd_sf"/>
</dbReference>
<proteinExistence type="predicted"/>
<organism evidence="2 3">
    <name type="scientific">Bauldia litoralis</name>
    <dbReference type="NCBI Taxonomy" id="665467"/>
    <lineage>
        <taxon>Bacteria</taxon>
        <taxon>Pseudomonadati</taxon>
        <taxon>Pseudomonadota</taxon>
        <taxon>Alphaproteobacteria</taxon>
        <taxon>Hyphomicrobiales</taxon>
        <taxon>Kaistiaceae</taxon>
        <taxon>Bauldia</taxon>
    </lineage>
</organism>
<dbReference type="GO" id="GO:0006355">
    <property type="term" value="P:regulation of DNA-templated transcription"/>
    <property type="evidence" value="ECO:0007669"/>
    <property type="project" value="InterPro"/>
</dbReference>
<dbReference type="SMART" id="SM00421">
    <property type="entry name" value="HTH_LUXR"/>
    <property type="match status" value="1"/>
</dbReference>
<evidence type="ECO:0000259" key="1">
    <source>
        <dbReference type="SMART" id="SM00421"/>
    </source>
</evidence>
<dbReference type="Proteomes" id="UP000199071">
    <property type="component" value="Unassembled WGS sequence"/>
</dbReference>
<dbReference type="EMBL" id="FMXQ01000003">
    <property type="protein sequence ID" value="SDB20437.1"/>
    <property type="molecule type" value="Genomic_DNA"/>
</dbReference>
<evidence type="ECO:0000313" key="2">
    <source>
        <dbReference type="EMBL" id="SDB20437.1"/>
    </source>
</evidence>
<dbReference type="InterPro" id="IPR016032">
    <property type="entry name" value="Sig_transdc_resp-reg_C-effctor"/>
</dbReference>
<dbReference type="RefSeq" id="WP_090875800.1">
    <property type="nucleotide sequence ID" value="NZ_FMXQ01000003.1"/>
</dbReference>
<evidence type="ECO:0000313" key="3">
    <source>
        <dbReference type="Proteomes" id="UP000199071"/>
    </source>
</evidence>
<accession>A0A1G6BIM9</accession>
<dbReference type="Gene3D" id="1.10.10.10">
    <property type="entry name" value="Winged helix-like DNA-binding domain superfamily/Winged helix DNA-binding domain"/>
    <property type="match status" value="1"/>
</dbReference>
<dbReference type="InterPro" id="IPR000792">
    <property type="entry name" value="Tscrpt_reg_LuxR_C"/>
</dbReference>
<gene>
    <name evidence="2" type="ORF">SAMN02982931_01495</name>
</gene>
<protein>
    <submittedName>
        <fullName evidence="2">DNA-binding transcriptional regulator, CsgD family</fullName>
    </submittedName>
</protein>
<keyword evidence="3" id="KW-1185">Reference proteome</keyword>
<keyword evidence="2" id="KW-0238">DNA-binding</keyword>
<dbReference type="GO" id="GO:0003677">
    <property type="term" value="F:DNA binding"/>
    <property type="evidence" value="ECO:0007669"/>
    <property type="project" value="UniProtKB-KW"/>
</dbReference>
<feature type="domain" description="HTH luxR-type" evidence="1">
    <location>
        <begin position="304"/>
        <end position="361"/>
    </location>
</feature>
<dbReference type="STRING" id="665467.SAMN02982931_01495"/>
<dbReference type="SUPFAM" id="SSF46894">
    <property type="entry name" value="C-terminal effector domain of the bipartite response regulators"/>
    <property type="match status" value="1"/>
</dbReference>
<dbReference type="AlphaFoldDB" id="A0A1G6BIM9"/>
<dbReference type="OrthoDB" id="7444822at2"/>